<dbReference type="InterPro" id="IPR000866">
    <property type="entry name" value="AhpC/TSA"/>
</dbReference>
<protein>
    <submittedName>
        <fullName evidence="3">Thiol-disulfide oxidoreductase YkuV</fullName>
        <ecNumber evidence="3">1.8.-.-</ecNumber>
    </submittedName>
</protein>
<dbReference type="PANTHER" id="PTHR42852">
    <property type="entry name" value="THIOL:DISULFIDE INTERCHANGE PROTEIN DSBE"/>
    <property type="match status" value="1"/>
</dbReference>
<dbReference type="KEGG" id="amuc:Pan181_32780"/>
<keyword evidence="3" id="KW-0560">Oxidoreductase</keyword>
<reference evidence="3 4" key="1">
    <citation type="submission" date="2019-02" db="EMBL/GenBank/DDBJ databases">
        <title>Deep-cultivation of Planctomycetes and their phenomic and genomic characterization uncovers novel biology.</title>
        <authorList>
            <person name="Wiegand S."/>
            <person name="Jogler M."/>
            <person name="Boedeker C."/>
            <person name="Pinto D."/>
            <person name="Vollmers J."/>
            <person name="Rivas-Marin E."/>
            <person name="Kohn T."/>
            <person name="Peeters S.H."/>
            <person name="Heuer A."/>
            <person name="Rast P."/>
            <person name="Oberbeckmann S."/>
            <person name="Bunk B."/>
            <person name="Jeske O."/>
            <person name="Meyerdierks A."/>
            <person name="Storesund J.E."/>
            <person name="Kallscheuer N."/>
            <person name="Luecker S."/>
            <person name="Lage O.M."/>
            <person name="Pohl T."/>
            <person name="Merkel B.J."/>
            <person name="Hornburger P."/>
            <person name="Mueller R.-W."/>
            <person name="Bruemmer F."/>
            <person name="Labrenz M."/>
            <person name="Spormann A.M."/>
            <person name="Op den Camp H."/>
            <person name="Overmann J."/>
            <person name="Amann R."/>
            <person name="Jetten M.S.M."/>
            <person name="Mascher T."/>
            <person name="Medema M.H."/>
            <person name="Devos D.P."/>
            <person name="Kaster A.-K."/>
            <person name="Ovreas L."/>
            <person name="Rohde M."/>
            <person name="Galperin M.Y."/>
            <person name="Jogler C."/>
        </authorList>
    </citation>
    <scope>NUCLEOTIDE SEQUENCE [LARGE SCALE GENOMIC DNA]</scope>
    <source>
        <strain evidence="3 4">Pan181</strain>
    </source>
</reference>
<feature type="domain" description="Thioredoxin" evidence="2">
    <location>
        <begin position="251"/>
        <end position="407"/>
    </location>
</feature>
<evidence type="ECO:0000259" key="2">
    <source>
        <dbReference type="PROSITE" id="PS51352"/>
    </source>
</evidence>
<dbReference type="AlphaFoldDB" id="A0A518AQS2"/>
<evidence type="ECO:0000313" key="4">
    <source>
        <dbReference type="Proteomes" id="UP000315750"/>
    </source>
</evidence>
<organism evidence="3 4">
    <name type="scientific">Aeoliella mucimassa</name>
    <dbReference type="NCBI Taxonomy" id="2527972"/>
    <lineage>
        <taxon>Bacteria</taxon>
        <taxon>Pseudomonadati</taxon>
        <taxon>Planctomycetota</taxon>
        <taxon>Planctomycetia</taxon>
        <taxon>Pirellulales</taxon>
        <taxon>Lacipirellulaceae</taxon>
        <taxon>Aeoliella</taxon>
    </lineage>
</organism>
<dbReference type="SUPFAM" id="SSF52833">
    <property type="entry name" value="Thioredoxin-like"/>
    <property type="match status" value="1"/>
</dbReference>
<gene>
    <name evidence="3" type="primary">ykuV</name>
    <name evidence="3" type="ORF">Pan181_32780</name>
</gene>
<dbReference type="PROSITE" id="PS51352">
    <property type="entry name" value="THIOREDOXIN_2"/>
    <property type="match status" value="1"/>
</dbReference>
<dbReference type="InterPro" id="IPR050553">
    <property type="entry name" value="Thioredoxin_ResA/DsbE_sf"/>
</dbReference>
<evidence type="ECO:0000313" key="3">
    <source>
        <dbReference type="EMBL" id="QDU57064.1"/>
    </source>
</evidence>
<dbReference type="EC" id="1.8.-.-" evidence="3"/>
<dbReference type="Proteomes" id="UP000315750">
    <property type="component" value="Chromosome"/>
</dbReference>
<name>A0A518AQS2_9BACT</name>
<dbReference type="Pfam" id="PF00578">
    <property type="entry name" value="AhpC-TSA"/>
    <property type="match status" value="1"/>
</dbReference>
<dbReference type="GO" id="GO:0016209">
    <property type="term" value="F:antioxidant activity"/>
    <property type="evidence" value="ECO:0007669"/>
    <property type="project" value="InterPro"/>
</dbReference>
<dbReference type="InterPro" id="IPR013766">
    <property type="entry name" value="Thioredoxin_domain"/>
</dbReference>
<feature type="region of interest" description="Disordered" evidence="1">
    <location>
        <begin position="196"/>
        <end position="217"/>
    </location>
</feature>
<dbReference type="InterPro" id="IPR036249">
    <property type="entry name" value="Thioredoxin-like_sf"/>
</dbReference>
<dbReference type="OrthoDB" id="9799230at2"/>
<dbReference type="GO" id="GO:0016491">
    <property type="term" value="F:oxidoreductase activity"/>
    <property type="evidence" value="ECO:0007669"/>
    <property type="project" value="UniProtKB-KW"/>
</dbReference>
<keyword evidence="4" id="KW-1185">Reference proteome</keyword>
<feature type="compositionally biased region" description="Polar residues" evidence="1">
    <location>
        <begin position="205"/>
        <end position="214"/>
    </location>
</feature>
<accession>A0A518AQS2</accession>
<dbReference type="EMBL" id="CP036278">
    <property type="protein sequence ID" value="QDU57064.1"/>
    <property type="molecule type" value="Genomic_DNA"/>
</dbReference>
<proteinExistence type="predicted"/>
<dbReference type="Gene3D" id="3.40.30.10">
    <property type="entry name" value="Glutaredoxin"/>
    <property type="match status" value="1"/>
</dbReference>
<dbReference type="PANTHER" id="PTHR42852:SF13">
    <property type="entry name" value="PROTEIN DIPZ"/>
    <property type="match status" value="1"/>
</dbReference>
<sequence length="408" mass="46150">MGLVKEPTQLGDLSLSAAARLLPGVSQPRRLRRPQRRTIVVKSCYPKAVTKTLAFACVLLASCAARAQQNPNGQLPVTSFPHPYLFLIRDPLVLDELKLTSSQQQALAELNDGFDAGLWSMRNKSAEHIAQTIEQSTTKAKETLAKLLSAEQLQRIAEIERWTLGTRAFLGDDLPAELDLNDGQLKRIRQAMEESEQKLSDLRAESTSPEAQTSFDKKARALKTDEQKKILAVISPEQRAKWVELLGKRIDVAKLGRVKFKAPPLYGEGDWINASPMAAEQLEGKVIALHFYAFQCINCKRNQPAYREWHQAFADQGLVVLGVHTPELSSEREVDRVRQNARDADLQFPIVTDNQKQNWDAWGNSMWPSVYLIDKQGYVRYWWYGELNWQGAEGDKLMRARIAELLDE</sequence>
<evidence type="ECO:0000256" key="1">
    <source>
        <dbReference type="SAM" id="MobiDB-lite"/>
    </source>
</evidence>